<evidence type="ECO:0000313" key="2">
    <source>
        <dbReference type="EMBL" id="CCG02662.1"/>
    </source>
</evidence>
<organism evidence="2 3">
    <name type="scientific">Blastococcus saxobsidens (strain DD2)</name>
    <dbReference type="NCBI Taxonomy" id="1146883"/>
    <lineage>
        <taxon>Bacteria</taxon>
        <taxon>Bacillati</taxon>
        <taxon>Actinomycetota</taxon>
        <taxon>Actinomycetes</taxon>
        <taxon>Geodermatophilales</taxon>
        <taxon>Geodermatophilaceae</taxon>
        <taxon>Blastococcus</taxon>
    </lineage>
</organism>
<sequence>MTLADVADELYGVPPEEFVETREARRKDARAGGDRDLARAVGKLRKPSTAAWVVNTLVRREPDELAQLVELGAALRDAQGSLDGDELKELSQQRHRVVAALTRQARSLASDLGRPVSDAVAGQVQDTLRAAIADEDAGQAVLSGRLLTALSHRGLARSEVSGAVADLGDDGSAAAPRRKRARKGRTTAEERRRREREQALAKARADLEEAEVAAAEADDEARAAGDRLADVTARREEARAQVEDLEQRLRRAEAEAASLGAELRDAQRRRDAGERRSGRARTARDRARARVERLAADTDGAAPSDRPGAG</sequence>
<feature type="region of interest" description="Disordered" evidence="1">
    <location>
        <begin position="167"/>
        <end position="310"/>
    </location>
</feature>
<dbReference type="AlphaFoldDB" id="H6RNB4"/>
<dbReference type="KEGG" id="bsd:BLASA_1743"/>
<dbReference type="Proteomes" id="UP000007517">
    <property type="component" value="Chromosome"/>
</dbReference>
<dbReference type="EMBL" id="FO117623">
    <property type="protein sequence ID" value="CCG02662.1"/>
    <property type="molecule type" value="Genomic_DNA"/>
</dbReference>
<keyword evidence="3" id="KW-1185">Reference proteome</keyword>
<name>H6RNB4_BLASD</name>
<feature type="compositionally biased region" description="Basic residues" evidence="1">
    <location>
        <begin position="176"/>
        <end position="185"/>
    </location>
</feature>
<reference evidence="3" key="2">
    <citation type="submission" date="2012-02" db="EMBL/GenBank/DDBJ databases">
        <title>Complete genome sequence of Blastococcus saxobsidens strain DD2.</title>
        <authorList>
            <person name="Genoscope."/>
        </authorList>
    </citation>
    <scope>NUCLEOTIDE SEQUENCE [LARGE SCALE GENOMIC DNA]</scope>
    <source>
        <strain evidence="3">DD2</strain>
    </source>
</reference>
<dbReference type="RefSeq" id="WP_014375552.1">
    <property type="nucleotide sequence ID" value="NC_016943.1"/>
</dbReference>
<feature type="compositionally biased region" description="Basic and acidic residues" evidence="1">
    <location>
        <begin position="262"/>
        <end position="296"/>
    </location>
</feature>
<dbReference type="STRING" id="1146883.BLASA_1743"/>
<dbReference type="eggNOG" id="ENOG5032S7P">
    <property type="taxonomic scope" value="Bacteria"/>
</dbReference>
<protein>
    <submittedName>
        <fullName evidence="2">Uncharacterized protein</fullName>
    </submittedName>
</protein>
<feature type="compositionally biased region" description="Basic and acidic residues" evidence="1">
    <location>
        <begin position="220"/>
        <end position="254"/>
    </location>
</feature>
<evidence type="ECO:0000313" key="3">
    <source>
        <dbReference type="Proteomes" id="UP000007517"/>
    </source>
</evidence>
<accession>H6RNB4</accession>
<evidence type="ECO:0000256" key="1">
    <source>
        <dbReference type="SAM" id="MobiDB-lite"/>
    </source>
</evidence>
<dbReference type="HOGENOM" id="CLU_061970_2_0_11"/>
<feature type="compositionally biased region" description="Basic and acidic residues" evidence="1">
    <location>
        <begin position="186"/>
        <end position="207"/>
    </location>
</feature>
<gene>
    <name evidence="2" type="ordered locus">BLASA_1743</name>
</gene>
<reference evidence="2 3" key="1">
    <citation type="journal article" date="2012" name="J. Bacteriol.">
        <title>Genome Sequence of Blastococcus saxobsidens DD2, a Stone-Inhabiting Bacterium.</title>
        <authorList>
            <person name="Chouaia B."/>
            <person name="Crotti E."/>
            <person name="Brusetti L."/>
            <person name="Daffonchio D."/>
            <person name="Essoussi I."/>
            <person name="Nouioui I."/>
            <person name="Sbissi I."/>
            <person name="Ghodhbane-Gtari F."/>
            <person name="Gtari M."/>
            <person name="Vacherie B."/>
            <person name="Barbe V."/>
            <person name="Medigue C."/>
            <person name="Gury J."/>
            <person name="Pujic P."/>
            <person name="Normand P."/>
        </authorList>
    </citation>
    <scope>NUCLEOTIDE SEQUENCE [LARGE SCALE GENOMIC DNA]</scope>
    <source>
        <strain evidence="2 3">DD2</strain>
    </source>
</reference>
<proteinExistence type="predicted"/>
<feature type="compositionally biased region" description="Acidic residues" evidence="1">
    <location>
        <begin position="208"/>
        <end position="219"/>
    </location>
</feature>